<comment type="caution">
    <text evidence="12">The sequence shown here is derived from an EMBL/GenBank/DDBJ whole genome shotgun (WGS) entry which is preliminary data.</text>
</comment>
<evidence type="ECO:0000256" key="7">
    <source>
        <dbReference type="ARBA" id="ARBA00023163"/>
    </source>
</evidence>
<dbReference type="OrthoDB" id="9796300at2"/>
<evidence type="ECO:0000256" key="2">
    <source>
        <dbReference type="ARBA" id="ARBA00012418"/>
    </source>
</evidence>
<dbReference type="EC" id="2.7.7.6" evidence="2 11"/>
<dbReference type="EMBL" id="WTYC01000005">
    <property type="protein sequence ID" value="MXO48761.1"/>
    <property type="molecule type" value="Genomic_DNA"/>
</dbReference>
<protein>
    <recommendedName>
        <fullName evidence="3 11">DNA-directed RNA polymerase subunit omega</fullName>
        <shortName evidence="11">RNAP omega subunit</shortName>
        <ecNumber evidence="2 11">2.7.7.6</ecNumber>
    </recommendedName>
    <alternativeName>
        <fullName evidence="9 11">RNA polymerase omega subunit</fullName>
    </alternativeName>
    <alternativeName>
        <fullName evidence="8 11">Transcriptase subunit omega</fullName>
    </alternativeName>
</protein>
<evidence type="ECO:0000256" key="4">
    <source>
        <dbReference type="ARBA" id="ARBA00022478"/>
    </source>
</evidence>
<dbReference type="AlphaFoldDB" id="A0A844XS38"/>
<reference evidence="12 13" key="1">
    <citation type="submission" date="2019-12" db="EMBL/GenBank/DDBJ databases">
        <title>Genomic-based taxomic classification of the family Erythrobacteraceae.</title>
        <authorList>
            <person name="Xu L."/>
        </authorList>
    </citation>
    <scope>NUCLEOTIDE SEQUENCE [LARGE SCALE GENOMIC DNA]</scope>
    <source>
        <strain evidence="12 13">DSM 17792</strain>
    </source>
</reference>
<dbReference type="Proteomes" id="UP000448199">
    <property type="component" value="Unassembled WGS sequence"/>
</dbReference>
<comment type="catalytic activity">
    <reaction evidence="10 11">
        <text>RNA(n) + a ribonucleoside 5'-triphosphate = RNA(n+1) + diphosphate</text>
        <dbReference type="Rhea" id="RHEA:21248"/>
        <dbReference type="Rhea" id="RHEA-COMP:14527"/>
        <dbReference type="Rhea" id="RHEA-COMP:17342"/>
        <dbReference type="ChEBI" id="CHEBI:33019"/>
        <dbReference type="ChEBI" id="CHEBI:61557"/>
        <dbReference type="ChEBI" id="CHEBI:140395"/>
        <dbReference type="EC" id="2.7.7.6"/>
    </reaction>
</comment>
<dbReference type="NCBIfam" id="TIGR00690">
    <property type="entry name" value="rpoZ"/>
    <property type="match status" value="1"/>
</dbReference>
<dbReference type="Pfam" id="PF01192">
    <property type="entry name" value="RNA_pol_Rpb6"/>
    <property type="match status" value="1"/>
</dbReference>
<dbReference type="GO" id="GO:0003677">
    <property type="term" value="F:DNA binding"/>
    <property type="evidence" value="ECO:0007669"/>
    <property type="project" value="UniProtKB-UniRule"/>
</dbReference>
<dbReference type="Gene3D" id="3.90.940.10">
    <property type="match status" value="1"/>
</dbReference>
<evidence type="ECO:0000313" key="12">
    <source>
        <dbReference type="EMBL" id="MXO48761.1"/>
    </source>
</evidence>
<dbReference type="SMART" id="SM01409">
    <property type="entry name" value="RNA_pol_Rpb6"/>
    <property type="match status" value="1"/>
</dbReference>
<evidence type="ECO:0000313" key="13">
    <source>
        <dbReference type="Proteomes" id="UP000448199"/>
    </source>
</evidence>
<evidence type="ECO:0000256" key="5">
    <source>
        <dbReference type="ARBA" id="ARBA00022679"/>
    </source>
</evidence>
<keyword evidence="4 11" id="KW-0240">DNA-directed RNA polymerase</keyword>
<sequence length="114" mass="12396">MARVTVEDCVDKIPNRFDLVLLAAQRAREISGGAELTIDRDRDKNPVVALREIAEQTVKPKELKEAAVTNLQKILPDDDDEMDDVGSLSQSAEALRITASAPARSTSIGSDYEG</sequence>
<evidence type="ECO:0000256" key="6">
    <source>
        <dbReference type="ARBA" id="ARBA00022695"/>
    </source>
</evidence>
<organism evidence="12 13">
    <name type="scientific">Qipengyuania vulgaris</name>
    <dbReference type="NCBI Taxonomy" id="291985"/>
    <lineage>
        <taxon>Bacteria</taxon>
        <taxon>Pseudomonadati</taxon>
        <taxon>Pseudomonadota</taxon>
        <taxon>Alphaproteobacteria</taxon>
        <taxon>Sphingomonadales</taxon>
        <taxon>Erythrobacteraceae</taxon>
        <taxon>Qipengyuania</taxon>
    </lineage>
</organism>
<dbReference type="GO" id="GO:0000428">
    <property type="term" value="C:DNA-directed RNA polymerase complex"/>
    <property type="evidence" value="ECO:0007669"/>
    <property type="project" value="UniProtKB-KW"/>
</dbReference>
<keyword evidence="5 11" id="KW-0808">Transferase</keyword>
<keyword evidence="7 11" id="KW-0804">Transcription</keyword>
<dbReference type="PANTHER" id="PTHR34476">
    <property type="entry name" value="DNA-DIRECTED RNA POLYMERASE SUBUNIT OMEGA"/>
    <property type="match status" value="1"/>
</dbReference>
<proteinExistence type="inferred from homology"/>
<dbReference type="PANTHER" id="PTHR34476:SF1">
    <property type="entry name" value="DNA-DIRECTED RNA POLYMERASE SUBUNIT OMEGA"/>
    <property type="match status" value="1"/>
</dbReference>
<accession>A0A844XS38</accession>
<dbReference type="GO" id="GO:0006351">
    <property type="term" value="P:DNA-templated transcription"/>
    <property type="evidence" value="ECO:0007669"/>
    <property type="project" value="UniProtKB-UniRule"/>
</dbReference>
<evidence type="ECO:0000256" key="1">
    <source>
        <dbReference type="ARBA" id="ARBA00006711"/>
    </source>
</evidence>
<dbReference type="InterPro" id="IPR006110">
    <property type="entry name" value="Pol_omega/Rpo6/RPB6"/>
</dbReference>
<keyword evidence="6 11" id="KW-0548">Nucleotidyltransferase</keyword>
<dbReference type="HAMAP" id="MF_00366">
    <property type="entry name" value="RNApol_bact_RpoZ"/>
    <property type="match status" value="1"/>
</dbReference>
<dbReference type="InterPro" id="IPR003716">
    <property type="entry name" value="DNA-dir_RNA_pol_omega"/>
</dbReference>
<dbReference type="GO" id="GO:0003899">
    <property type="term" value="F:DNA-directed RNA polymerase activity"/>
    <property type="evidence" value="ECO:0007669"/>
    <property type="project" value="UniProtKB-UniRule"/>
</dbReference>
<evidence type="ECO:0000256" key="11">
    <source>
        <dbReference type="HAMAP-Rule" id="MF_00366"/>
    </source>
</evidence>
<comment type="subunit">
    <text evidence="11">The RNAP catalytic core consists of 2 alpha, 1 beta, 1 beta' and 1 omega subunit. When a sigma factor is associated with the core the holoenzyme is formed, which can initiate transcription.</text>
</comment>
<evidence type="ECO:0000256" key="10">
    <source>
        <dbReference type="ARBA" id="ARBA00048552"/>
    </source>
</evidence>
<keyword evidence="13" id="KW-1185">Reference proteome</keyword>
<gene>
    <name evidence="11" type="primary">rpoZ</name>
    <name evidence="12" type="ORF">GRI69_10890</name>
</gene>
<evidence type="ECO:0000256" key="9">
    <source>
        <dbReference type="ARBA" id="ARBA00030998"/>
    </source>
</evidence>
<comment type="function">
    <text evidence="11">Promotes RNA polymerase assembly. Latches the N- and C-terminal regions of the beta' subunit thereby facilitating its interaction with the beta and alpha subunits.</text>
</comment>
<evidence type="ECO:0000256" key="8">
    <source>
        <dbReference type="ARBA" id="ARBA00029924"/>
    </source>
</evidence>
<evidence type="ECO:0000256" key="3">
    <source>
        <dbReference type="ARBA" id="ARBA00013725"/>
    </source>
</evidence>
<comment type="similarity">
    <text evidence="1 11">Belongs to the RNA polymerase subunit omega family.</text>
</comment>
<dbReference type="RefSeq" id="WP_160728306.1">
    <property type="nucleotide sequence ID" value="NZ_WTYC01000005.1"/>
</dbReference>
<dbReference type="SUPFAM" id="SSF63562">
    <property type="entry name" value="RPB6/omega subunit-like"/>
    <property type="match status" value="1"/>
</dbReference>
<name>A0A844XS38_9SPHN</name>
<dbReference type="InterPro" id="IPR036161">
    <property type="entry name" value="RPB6/omega-like_sf"/>
</dbReference>